<evidence type="ECO:0000313" key="2">
    <source>
        <dbReference type="Proteomes" id="UP000623440"/>
    </source>
</evidence>
<accession>A0ABR8E074</accession>
<dbReference type="EMBL" id="JACJSI010000230">
    <property type="protein sequence ID" value="MBD2535066.1"/>
    <property type="molecule type" value="Genomic_DNA"/>
</dbReference>
<dbReference type="Proteomes" id="UP000623440">
    <property type="component" value="Unassembled WGS sequence"/>
</dbReference>
<protein>
    <submittedName>
        <fullName evidence="1">Uncharacterized protein</fullName>
    </submittedName>
</protein>
<reference evidence="1 2" key="1">
    <citation type="journal article" date="2020" name="ISME J.">
        <title>Comparative genomics reveals insights into cyanobacterial evolution and habitat adaptation.</title>
        <authorList>
            <person name="Chen M.Y."/>
            <person name="Teng W.K."/>
            <person name="Zhao L."/>
            <person name="Hu C.X."/>
            <person name="Zhou Y.K."/>
            <person name="Han B.P."/>
            <person name="Song L.R."/>
            <person name="Shu W.S."/>
        </authorList>
    </citation>
    <scope>NUCLEOTIDE SEQUENCE [LARGE SCALE GENOMIC DNA]</scope>
    <source>
        <strain evidence="1 2">FACHB-838</strain>
    </source>
</reference>
<keyword evidence="2" id="KW-1185">Reference proteome</keyword>
<proteinExistence type="predicted"/>
<name>A0ABR8E074_9NOSO</name>
<sequence length="79" mass="8546">HVLQVSCFPFRHYPHNPLLPCPIQPSADIGCCHSILPFSPTLASINKQISLVIAPAAIASLTRAIAQTTPAKQTIRMCQ</sequence>
<comment type="caution">
    <text evidence="1">The sequence shown here is derived from an EMBL/GenBank/DDBJ whole genome shotgun (WGS) entry which is preliminary data.</text>
</comment>
<evidence type="ECO:0000313" key="1">
    <source>
        <dbReference type="EMBL" id="MBD2535066.1"/>
    </source>
</evidence>
<feature type="non-terminal residue" evidence="1">
    <location>
        <position position="1"/>
    </location>
</feature>
<gene>
    <name evidence="1" type="ORF">H6G97_38870</name>
</gene>
<dbReference type="RefSeq" id="WP_190945932.1">
    <property type="nucleotide sequence ID" value="NZ_JACJSI010000230.1"/>
</dbReference>
<organism evidence="1 2">
    <name type="scientific">Nostoc flagelliforme FACHB-838</name>
    <dbReference type="NCBI Taxonomy" id="2692904"/>
    <lineage>
        <taxon>Bacteria</taxon>
        <taxon>Bacillati</taxon>
        <taxon>Cyanobacteriota</taxon>
        <taxon>Cyanophyceae</taxon>
        <taxon>Nostocales</taxon>
        <taxon>Nostocaceae</taxon>
        <taxon>Nostoc</taxon>
    </lineage>
</organism>